<gene>
    <name evidence="2" type="ORF">ACFYKT_12220</name>
</gene>
<protein>
    <recommendedName>
        <fullName evidence="4">Zinc-finger domain-containing protein</fullName>
    </recommendedName>
</protein>
<keyword evidence="1" id="KW-0472">Membrane</keyword>
<accession>A0ABW6JZ06</accession>
<comment type="caution">
    <text evidence="2">The sequence shown here is derived from an EMBL/GenBank/DDBJ whole genome shotgun (WGS) entry which is preliminary data.</text>
</comment>
<evidence type="ECO:0000313" key="2">
    <source>
        <dbReference type="EMBL" id="MFE8697101.1"/>
    </source>
</evidence>
<keyword evidence="3" id="KW-1185">Reference proteome</keyword>
<evidence type="ECO:0000256" key="1">
    <source>
        <dbReference type="SAM" id="Phobius"/>
    </source>
</evidence>
<proteinExistence type="predicted"/>
<keyword evidence="1" id="KW-0812">Transmembrane</keyword>
<keyword evidence="1" id="KW-1133">Transmembrane helix</keyword>
<feature type="transmembrane region" description="Helical" evidence="1">
    <location>
        <begin position="92"/>
        <end position="111"/>
    </location>
</feature>
<sequence length="157" mass="18276">MMHYSEQEWMKYVKNELDKDVREEYEDHLYSCDQCLEVYLMAVEVEEAELPVISNEVDFTNLVMAQIAETKKDKPQKQKIGKKKKSIYQSAFFHYSIAAAVTILLMTTGVFQSITQYAENVQNPNLQEQRTSLTEGLVDKTFAWMDSLEGKKKEVDK</sequence>
<organism evidence="2 3">
    <name type="scientific">Cytobacillus mangrovibacter</name>
    <dbReference type="NCBI Taxonomy" id="3299024"/>
    <lineage>
        <taxon>Bacteria</taxon>
        <taxon>Bacillati</taxon>
        <taxon>Bacillota</taxon>
        <taxon>Bacilli</taxon>
        <taxon>Bacillales</taxon>
        <taxon>Bacillaceae</taxon>
        <taxon>Cytobacillus</taxon>
    </lineage>
</organism>
<evidence type="ECO:0000313" key="3">
    <source>
        <dbReference type="Proteomes" id="UP001601058"/>
    </source>
</evidence>
<dbReference type="EMBL" id="JBIACJ010000006">
    <property type="protein sequence ID" value="MFE8697101.1"/>
    <property type="molecule type" value="Genomic_DNA"/>
</dbReference>
<name>A0ABW6JZ06_9BACI</name>
<reference evidence="2 3" key="1">
    <citation type="submission" date="2024-08" db="EMBL/GenBank/DDBJ databases">
        <title>Two novel Cytobacillus novel species.</title>
        <authorList>
            <person name="Liu G."/>
        </authorList>
    </citation>
    <scope>NUCLEOTIDE SEQUENCE [LARGE SCALE GENOMIC DNA]</scope>
    <source>
        <strain evidence="2 3">FJAT-53684</strain>
    </source>
</reference>
<evidence type="ECO:0008006" key="4">
    <source>
        <dbReference type="Google" id="ProtNLM"/>
    </source>
</evidence>
<dbReference type="RefSeq" id="WP_389219850.1">
    <property type="nucleotide sequence ID" value="NZ_JBIACJ010000006.1"/>
</dbReference>
<dbReference type="Proteomes" id="UP001601058">
    <property type="component" value="Unassembled WGS sequence"/>
</dbReference>